<gene>
    <name evidence="2" type="ORF">METZ01_LOCUS82440</name>
</gene>
<dbReference type="EMBL" id="UINC01006779">
    <property type="protein sequence ID" value="SVA29586.1"/>
    <property type="molecule type" value="Genomic_DNA"/>
</dbReference>
<accession>A0A381UN44</accession>
<proteinExistence type="predicted"/>
<feature type="domain" description="FlgD/Vpr Ig-like" evidence="1">
    <location>
        <begin position="276"/>
        <end position="338"/>
    </location>
</feature>
<reference evidence="2" key="1">
    <citation type="submission" date="2018-05" db="EMBL/GenBank/DDBJ databases">
        <authorList>
            <person name="Lanie J.A."/>
            <person name="Ng W.-L."/>
            <person name="Kazmierczak K.M."/>
            <person name="Andrzejewski T.M."/>
            <person name="Davidsen T.M."/>
            <person name="Wayne K.J."/>
            <person name="Tettelin H."/>
            <person name="Glass J.I."/>
            <person name="Rusch D."/>
            <person name="Podicherti R."/>
            <person name="Tsui H.-C.T."/>
            <person name="Winkler M.E."/>
        </authorList>
    </citation>
    <scope>NUCLEOTIDE SEQUENCE</scope>
</reference>
<dbReference type="Pfam" id="PF13860">
    <property type="entry name" value="FlgD_ig"/>
    <property type="match status" value="1"/>
</dbReference>
<evidence type="ECO:0000259" key="1">
    <source>
        <dbReference type="Pfam" id="PF13860"/>
    </source>
</evidence>
<dbReference type="InterPro" id="IPR026444">
    <property type="entry name" value="Secre_tail"/>
</dbReference>
<evidence type="ECO:0000313" key="2">
    <source>
        <dbReference type="EMBL" id="SVA29586.1"/>
    </source>
</evidence>
<dbReference type="AlphaFoldDB" id="A0A381UN44"/>
<sequence length="353" mass="38494">MELIVRKIFGLILTSGLLMTNVWADIDCPADSALHIDMRTMLPDGSPNPTYGQEIATGICGCLDFVNGVQIDENTITFTVRMVDNESIRGVELDVYHNAGDVLHYGPEAYEDANGNGNYDSGESFTDLDGDGEWSSSAFGSRVEKGSKLLNVTDENGEQRTMTLLSNRINDHVKVLAYNTSRAWTEGNGEEGDLFFITYGLPQGAGALPAEIAFHFGTANLPGTSMDPNILNVVCGYPDEDNPMVINTSNVATDNGEIFPDAFALNQNYPNPFNPSTQISFDVPAGADHVMINVYNILGQNVNTLVNEVMSPGSYTVDWNATDFMGNAVASGIYFYELRSNSFTARKKMLLIR</sequence>
<organism evidence="2">
    <name type="scientific">marine metagenome</name>
    <dbReference type="NCBI Taxonomy" id="408172"/>
    <lineage>
        <taxon>unclassified sequences</taxon>
        <taxon>metagenomes</taxon>
        <taxon>ecological metagenomes</taxon>
    </lineage>
</organism>
<name>A0A381UN44_9ZZZZ</name>
<dbReference type="Gene3D" id="2.60.40.4070">
    <property type="match status" value="1"/>
</dbReference>
<dbReference type="NCBIfam" id="TIGR04183">
    <property type="entry name" value="Por_Secre_tail"/>
    <property type="match status" value="1"/>
</dbReference>
<protein>
    <recommendedName>
        <fullName evidence="1">FlgD/Vpr Ig-like domain-containing protein</fullName>
    </recommendedName>
</protein>
<dbReference type="InterPro" id="IPR025965">
    <property type="entry name" value="FlgD/Vpr_Ig-like"/>
</dbReference>